<evidence type="ECO:0000313" key="3">
    <source>
        <dbReference type="EMBL" id="GEQ13751.1"/>
    </source>
</evidence>
<feature type="transmembrane region" description="Helical" evidence="2">
    <location>
        <begin position="135"/>
        <end position="156"/>
    </location>
</feature>
<name>A0A512T0N4_9MICO</name>
<feature type="transmembrane region" description="Helical" evidence="2">
    <location>
        <begin position="43"/>
        <end position="63"/>
    </location>
</feature>
<accession>A0A512T0N4</accession>
<keyword evidence="2" id="KW-0472">Membrane</keyword>
<dbReference type="OrthoDB" id="4843479at2"/>
<feature type="compositionally biased region" description="Basic and acidic residues" evidence="1">
    <location>
        <begin position="1"/>
        <end position="10"/>
    </location>
</feature>
<protein>
    <submittedName>
        <fullName evidence="3">Uncharacterized protein</fullName>
    </submittedName>
</protein>
<comment type="caution">
    <text evidence="3">The sequence shown here is derived from an EMBL/GenBank/DDBJ whole genome shotgun (WGS) entry which is preliminary data.</text>
</comment>
<evidence type="ECO:0000313" key="4">
    <source>
        <dbReference type="Proteomes" id="UP000321793"/>
    </source>
</evidence>
<keyword evidence="2" id="KW-1133">Transmembrane helix</keyword>
<dbReference type="AlphaFoldDB" id="A0A512T0N4"/>
<dbReference type="EMBL" id="BKBA01000008">
    <property type="protein sequence ID" value="GEQ13751.1"/>
    <property type="molecule type" value="Genomic_DNA"/>
</dbReference>
<organism evidence="3 4">
    <name type="scientific">Knoellia locipacati</name>
    <dbReference type="NCBI Taxonomy" id="882824"/>
    <lineage>
        <taxon>Bacteria</taxon>
        <taxon>Bacillati</taxon>
        <taxon>Actinomycetota</taxon>
        <taxon>Actinomycetes</taxon>
        <taxon>Micrococcales</taxon>
        <taxon>Intrasporangiaceae</taxon>
        <taxon>Knoellia</taxon>
    </lineage>
</organism>
<keyword evidence="2" id="KW-0812">Transmembrane</keyword>
<reference evidence="3 4" key="1">
    <citation type="submission" date="2019-07" db="EMBL/GenBank/DDBJ databases">
        <title>Whole genome shotgun sequence of Knoellia locipacati NBRC 109775.</title>
        <authorList>
            <person name="Hosoyama A."/>
            <person name="Uohara A."/>
            <person name="Ohji S."/>
            <person name="Ichikawa N."/>
        </authorList>
    </citation>
    <scope>NUCLEOTIDE SEQUENCE [LARGE SCALE GENOMIC DNA]</scope>
    <source>
        <strain evidence="3 4">NBRC 109775</strain>
    </source>
</reference>
<dbReference type="Proteomes" id="UP000321793">
    <property type="component" value="Unassembled WGS sequence"/>
</dbReference>
<feature type="transmembrane region" description="Helical" evidence="2">
    <location>
        <begin position="206"/>
        <end position="227"/>
    </location>
</feature>
<evidence type="ECO:0000256" key="2">
    <source>
        <dbReference type="SAM" id="Phobius"/>
    </source>
</evidence>
<feature type="transmembrane region" description="Helical" evidence="2">
    <location>
        <begin position="75"/>
        <end position="100"/>
    </location>
</feature>
<feature type="region of interest" description="Disordered" evidence="1">
    <location>
        <begin position="1"/>
        <end position="32"/>
    </location>
</feature>
<evidence type="ECO:0000256" key="1">
    <source>
        <dbReference type="SAM" id="MobiDB-lite"/>
    </source>
</evidence>
<proteinExistence type="predicted"/>
<feature type="transmembrane region" description="Helical" evidence="2">
    <location>
        <begin position="176"/>
        <end position="194"/>
    </location>
</feature>
<feature type="transmembrane region" description="Helical" evidence="2">
    <location>
        <begin position="271"/>
        <end position="289"/>
    </location>
</feature>
<keyword evidence="4" id="KW-1185">Reference proteome</keyword>
<sequence length="298" mass="30541">MSDPRTRAEAKAATTAREGQVADASEGEGRTAPRDRGALVRRVWPFVAMVVAALLWWPVGFLGRAEWMHLPLTQAAGGVAPLSGGELFLGSLVAAAVVSALVSSPWPRFGIAAGLTVVAWVLSDGDVVVAAGERVVLAALAGLGLLLGLAVGARATRGAVPVATFLALVSGLSPATWSRGVVLAVAVALPFWVATSDRVAPTILAVVRVVLTWLLAVVVSISLYAGFGALKVGALADPAGAAPVVGRAFVDNVRDNGLEIARTAPQVYTGWIWLAVVLAIAFVVVATALKRRRAPAAA</sequence>
<dbReference type="RefSeq" id="WP_147064274.1">
    <property type="nucleotide sequence ID" value="NZ_BAABDN010000001.1"/>
</dbReference>
<gene>
    <name evidence="3" type="ORF">KLO01_17980</name>
</gene>